<sequence>MDPSSRRLAQLLAWAALAGLAALAILVAWLLGFPGVMILGLLLLLVCTRAELSDQVPVWSLAVFHARQQPPASLEARADRAAARRNNRAELRFFKGCCLLLIVAGLLGTAWQFWRNG</sequence>
<feature type="transmembrane region" description="Helical" evidence="1">
    <location>
        <begin position="93"/>
        <end position="114"/>
    </location>
</feature>
<evidence type="ECO:0000313" key="2">
    <source>
        <dbReference type="EMBL" id="MCI0756642.1"/>
    </source>
</evidence>
<gene>
    <name evidence="2" type="ORF">MON41_23685</name>
</gene>
<name>A0ABS9WBF4_9PROT</name>
<dbReference type="Proteomes" id="UP001201985">
    <property type="component" value="Unassembled WGS sequence"/>
</dbReference>
<dbReference type="RefSeq" id="WP_120007161.1">
    <property type="nucleotide sequence ID" value="NZ_JALBUU010000125.1"/>
</dbReference>
<accession>A0ABS9WBF4</accession>
<keyword evidence="1" id="KW-1133">Transmembrane helix</keyword>
<dbReference type="EMBL" id="JALBUU010000125">
    <property type="protein sequence ID" value="MCI0756642.1"/>
    <property type="molecule type" value="Genomic_DNA"/>
</dbReference>
<keyword evidence="1" id="KW-0812">Transmembrane</keyword>
<evidence type="ECO:0000313" key="3">
    <source>
        <dbReference type="Proteomes" id="UP001201985"/>
    </source>
</evidence>
<evidence type="ECO:0000256" key="1">
    <source>
        <dbReference type="SAM" id="Phobius"/>
    </source>
</evidence>
<keyword evidence="3" id="KW-1185">Reference proteome</keyword>
<organism evidence="2 3">
    <name type="scientific">Teichococcus vastitatis</name>
    <dbReference type="NCBI Taxonomy" id="2307076"/>
    <lineage>
        <taxon>Bacteria</taxon>
        <taxon>Pseudomonadati</taxon>
        <taxon>Pseudomonadota</taxon>
        <taxon>Alphaproteobacteria</taxon>
        <taxon>Acetobacterales</taxon>
        <taxon>Roseomonadaceae</taxon>
        <taxon>Roseomonas</taxon>
    </lineage>
</organism>
<protein>
    <recommendedName>
        <fullName evidence="4">Transmembrane protein</fullName>
    </recommendedName>
</protein>
<comment type="caution">
    <text evidence="2">The sequence shown here is derived from an EMBL/GenBank/DDBJ whole genome shotgun (WGS) entry which is preliminary data.</text>
</comment>
<keyword evidence="1" id="KW-0472">Membrane</keyword>
<proteinExistence type="predicted"/>
<reference evidence="2 3" key="1">
    <citation type="submission" date="2022-03" db="EMBL/GenBank/DDBJ databases">
        <title>Complete genome analysis of Roseomonas KG 17.1 : a prolific producer of plant growth promoters.</title>
        <authorList>
            <person name="Saadouli I."/>
            <person name="Najjari A."/>
            <person name="Mosbah A."/>
            <person name="Ouzari H.I."/>
        </authorList>
    </citation>
    <scope>NUCLEOTIDE SEQUENCE [LARGE SCALE GENOMIC DNA]</scope>
    <source>
        <strain evidence="2 3">KG17-1</strain>
    </source>
</reference>
<evidence type="ECO:0008006" key="4">
    <source>
        <dbReference type="Google" id="ProtNLM"/>
    </source>
</evidence>
<feature type="transmembrane region" description="Helical" evidence="1">
    <location>
        <begin position="12"/>
        <end position="45"/>
    </location>
</feature>